<dbReference type="SUPFAM" id="SSF50978">
    <property type="entry name" value="WD40 repeat-like"/>
    <property type="match status" value="1"/>
</dbReference>
<evidence type="ECO:0000256" key="6">
    <source>
        <dbReference type="ARBA" id="ARBA00023212"/>
    </source>
</evidence>
<keyword evidence="7" id="KW-0966">Cell projection</keyword>
<keyword evidence="2" id="KW-0963">Cytoplasm</keyword>
<comment type="subcellular location">
    <subcellularLocation>
        <location evidence="1">Cytoplasm</location>
        <location evidence="1">Cytoskeleton</location>
        <location evidence="1">Cilium axoneme</location>
    </subcellularLocation>
</comment>
<proteinExistence type="predicted"/>
<feature type="non-terminal residue" evidence="8">
    <location>
        <position position="1"/>
    </location>
</feature>
<organism evidence="8">
    <name type="scientific">Spongospora subterranea</name>
    <dbReference type="NCBI Taxonomy" id="70186"/>
    <lineage>
        <taxon>Eukaryota</taxon>
        <taxon>Sar</taxon>
        <taxon>Rhizaria</taxon>
        <taxon>Endomyxa</taxon>
        <taxon>Phytomyxea</taxon>
        <taxon>Plasmodiophorida</taxon>
        <taxon>Plasmodiophoridae</taxon>
        <taxon>Spongospora</taxon>
    </lineage>
</organism>
<evidence type="ECO:0000256" key="3">
    <source>
        <dbReference type="ARBA" id="ARBA00022574"/>
    </source>
</evidence>
<feature type="non-terminal residue" evidence="8">
    <location>
        <position position="349"/>
    </location>
</feature>
<dbReference type="AlphaFoldDB" id="A0A0H5QQC2"/>
<dbReference type="PANTHER" id="PTHR14885:SF3">
    <property type="entry name" value="CILIA- AND FLAGELLA-ASSOCIATED PROTEIN 44"/>
    <property type="match status" value="1"/>
</dbReference>
<name>A0A0H5QQC2_9EUKA</name>
<dbReference type="EMBL" id="HACM01003796">
    <property type="protein sequence ID" value="CRZ04238.1"/>
    <property type="molecule type" value="Transcribed_RNA"/>
</dbReference>
<dbReference type="GO" id="GO:0005930">
    <property type="term" value="C:axoneme"/>
    <property type="evidence" value="ECO:0007669"/>
    <property type="project" value="UniProtKB-SubCell"/>
</dbReference>
<evidence type="ECO:0000256" key="7">
    <source>
        <dbReference type="ARBA" id="ARBA00023273"/>
    </source>
</evidence>
<dbReference type="InterPro" id="IPR036322">
    <property type="entry name" value="WD40_repeat_dom_sf"/>
</dbReference>
<reference evidence="8" key="1">
    <citation type="submission" date="2015-04" db="EMBL/GenBank/DDBJ databases">
        <title>The genome sequence of the plant pathogenic Rhizarian Plasmodiophora brassicae reveals insights in its biotrophic life cycle and the origin of chitin synthesis.</title>
        <authorList>
            <person name="Schwelm A."/>
            <person name="Fogelqvist J."/>
            <person name="Knaust A."/>
            <person name="Julke S."/>
            <person name="Lilja T."/>
            <person name="Dhandapani V."/>
            <person name="Bonilla-Rosso G."/>
            <person name="Karlsson M."/>
            <person name="Shevchenko A."/>
            <person name="Choi S.R."/>
            <person name="Kim H.G."/>
            <person name="Park J.Y."/>
            <person name="Lim Y.P."/>
            <person name="Ludwig-Muller J."/>
            <person name="Dixelius C."/>
        </authorList>
    </citation>
    <scope>NUCLEOTIDE SEQUENCE</scope>
    <source>
        <tissue evidence="8">Potato root galls</tissue>
    </source>
</reference>
<evidence type="ECO:0000256" key="2">
    <source>
        <dbReference type="ARBA" id="ARBA00022490"/>
    </source>
</evidence>
<evidence type="ECO:0000313" key="8">
    <source>
        <dbReference type="EMBL" id="CRZ04238.1"/>
    </source>
</evidence>
<evidence type="ECO:0000256" key="1">
    <source>
        <dbReference type="ARBA" id="ARBA00004430"/>
    </source>
</evidence>
<keyword evidence="4" id="KW-0677">Repeat</keyword>
<protein>
    <submittedName>
        <fullName evidence="8">Uncharacterized protein</fullName>
    </submittedName>
</protein>
<keyword evidence="3" id="KW-0853">WD repeat</keyword>
<evidence type="ECO:0000256" key="5">
    <source>
        <dbReference type="ARBA" id="ARBA00023054"/>
    </source>
</evidence>
<dbReference type="Gene3D" id="2.130.10.10">
    <property type="entry name" value="YVTN repeat-like/Quinoprotein amine dehydrogenase"/>
    <property type="match status" value="1"/>
</dbReference>
<keyword evidence="5" id="KW-0175">Coiled coil</keyword>
<accession>A0A0H5QQC2</accession>
<keyword evidence="6" id="KW-0206">Cytoskeleton</keyword>
<dbReference type="PANTHER" id="PTHR14885">
    <property type="entry name" value="CILIA- AND FLAGELLA-ASSOCIATED PROTEIN 43-RELATED"/>
    <property type="match status" value="1"/>
</dbReference>
<evidence type="ECO:0000256" key="4">
    <source>
        <dbReference type="ARBA" id="ARBA00022737"/>
    </source>
</evidence>
<sequence>EGIPTSLDINPRNPSVLVMVVSHEIIYLEIPKPGEHETNISYLLPISYSKIIPNLAGIVSDKRARILQAESADTRKSSTEANETTAVESPIADDIHPIALEVAVPKKPTVGLVKFLANGNLYICFDGDEYGSMIFISEVRPDSLVAVSYLELIGTGPVSSLTYDHNLVIVSLMDGSVEIRKADDFNSDGGVMRILGHDRGSVHHSISRDQRLLVSGGVDGNLHVYRIGLDQAIEFHRLKIPDPEIGMERVEDIVGELPDPVPDTETMMTSTEPIDITDSAAYSFEEAKLKQGKDNERMAADAKKRVVREQIAQIRAEFSDFKAKCKAEGVKIDLNIDTKLVTRLQAQTE</sequence>
<dbReference type="InterPro" id="IPR015943">
    <property type="entry name" value="WD40/YVTN_repeat-like_dom_sf"/>
</dbReference>